<reference evidence="5 6" key="1">
    <citation type="submission" date="2019-10" db="EMBL/GenBank/DDBJ databases">
        <title>Alcanivorax sp.PA15-N-34 draft genome sequence.</title>
        <authorList>
            <person name="Liao X."/>
            <person name="Shao Z."/>
        </authorList>
    </citation>
    <scope>NUCLEOTIDE SEQUENCE [LARGE SCALE GENOMIC DNA]</scope>
    <source>
        <strain evidence="5 6">PA15-N-34</strain>
    </source>
</reference>
<evidence type="ECO:0000256" key="2">
    <source>
        <dbReference type="ARBA" id="ARBA00022679"/>
    </source>
</evidence>
<comment type="caution">
    <text evidence="5">The sequence shown here is derived from an EMBL/GenBank/DDBJ whole genome shotgun (WGS) entry which is preliminary data.</text>
</comment>
<dbReference type="RefSeq" id="WP_153501636.1">
    <property type="nucleotide sequence ID" value="NZ_WIRE01000001.1"/>
</dbReference>
<dbReference type="CDD" id="cd03358">
    <property type="entry name" value="LbH_WxcM_N_like"/>
    <property type="match status" value="1"/>
</dbReference>
<dbReference type="InterPro" id="IPR050179">
    <property type="entry name" value="Trans_hexapeptide_repeat"/>
</dbReference>
<gene>
    <name evidence="5" type="ORF">GFN93_13975</name>
</gene>
<dbReference type="PROSITE" id="PS00101">
    <property type="entry name" value="HEXAPEP_TRANSFERASES"/>
    <property type="match status" value="1"/>
</dbReference>
<comment type="similarity">
    <text evidence="1">Belongs to the transferase hexapeptide repeat family.</text>
</comment>
<dbReference type="EMBL" id="WIRE01000001">
    <property type="protein sequence ID" value="MQX54359.1"/>
    <property type="molecule type" value="Genomic_DNA"/>
</dbReference>
<sequence>MSSIHPLADVKSQHIGDGTRVWQFSVIFEGAMIGKNCNICAHTLIESNVVVGDNVTVKSGVYLWDGVRIEDDVFIGPNATFTNDLYPRSKVYPEKFIGCLIKKGASVGANATILPGIVIGERAVIGAGAVVTKDVPADVIVTGNPAVVIRHVDK</sequence>
<name>A0A6N7LV54_9GAMM</name>
<dbReference type="SUPFAM" id="SSF51161">
    <property type="entry name" value="Trimeric LpxA-like enzymes"/>
    <property type="match status" value="1"/>
</dbReference>
<accession>A0A6N7LV54</accession>
<dbReference type="PANTHER" id="PTHR43300:SF4">
    <property type="entry name" value="ACYL-[ACYL-CARRIER-PROTEIN]--UDP-N-ACETYLGLUCOSAMINE O-ACYLTRANSFERASE"/>
    <property type="match status" value="1"/>
</dbReference>
<evidence type="ECO:0000256" key="3">
    <source>
        <dbReference type="ARBA" id="ARBA00022737"/>
    </source>
</evidence>
<dbReference type="Pfam" id="PF00132">
    <property type="entry name" value="Hexapep"/>
    <property type="match status" value="2"/>
</dbReference>
<evidence type="ECO:0000256" key="4">
    <source>
        <dbReference type="ARBA" id="ARBA00023315"/>
    </source>
</evidence>
<dbReference type="InterPro" id="IPR001451">
    <property type="entry name" value="Hexapep"/>
</dbReference>
<dbReference type="InterPro" id="IPR018357">
    <property type="entry name" value="Hexapep_transf_CS"/>
</dbReference>
<evidence type="ECO:0000313" key="5">
    <source>
        <dbReference type="EMBL" id="MQX54359.1"/>
    </source>
</evidence>
<evidence type="ECO:0000313" key="6">
    <source>
        <dbReference type="Proteomes" id="UP000469421"/>
    </source>
</evidence>
<protein>
    <submittedName>
        <fullName evidence="5">N-acetyltransferase</fullName>
    </submittedName>
</protein>
<dbReference type="Gene3D" id="2.160.10.10">
    <property type="entry name" value="Hexapeptide repeat proteins"/>
    <property type="match status" value="1"/>
</dbReference>
<dbReference type="PANTHER" id="PTHR43300">
    <property type="entry name" value="ACETYLTRANSFERASE"/>
    <property type="match status" value="1"/>
</dbReference>
<keyword evidence="3" id="KW-0677">Repeat</keyword>
<keyword evidence="2 5" id="KW-0808">Transferase</keyword>
<proteinExistence type="inferred from homology"/>
<evidence type="ECO:0000256" key="1">
    <source>
        <dbReference type="ARBA" id="ARBA00007274"/>
    </source>
</evidence>
<keyword evidence="4" id="KW-0012">Acyltransferase</keyword>
<dbReference type="GO" id="GO:0016746">
    <property type="term" value="F:acyltransferase activity"/>
    <property type="evidence" value="ECO:0007669"/>
    <property type="project" value="UniProtKB-KW"/>
</dbReference>
<dbReference type="Proteomes" id="UP000469421">
    <property type="component" value="Unassembled WGS sequence"/>
</dbReference>
<organism evidence="5 6">
    <name type="scientific">Alcanivorax sediminis</name>
    <dbReference type="NCBI Taxonomy" id="2663008"/>
    <lineage>
        <taxon>Bacteria</taxon>
        <taxon>Pseudomonadati</taxon>
        <taxon>Pseudomonadota</taxon>
        <taxon>Gammaproteobacteria</taxon>
        <taxon>Oceanospirillales</taxon>
        <taxon>Alcanivoracaceae</taxon>
        <taxon>Alcanivorax</taxon>
    </lineage>
</organism>
<keyword evidence="6" id="KW-1185">Reference proteome</keyword>
<dbReference type="InterPro" id="IPR011004">
    <property type="entry name" value="Trimer_LpxA-like_sf"/>
</dbReference>
<dbReference type="AlphaFoldDB" id="A0A6N7LV54"/>